<dbReference type="AlphaFoldDB" id="A0A392NVS2"/>
<reference evidence="1 2" key="1">
    <citation type="journal article" date="2018" name="Front. Plant Sci.">
        <title>Red Clover (Trifolium pratense) and Zigzag Clover (T. medium) - A Picture of Genomic Similarities and Differences.</title>
        <authorList>
            <person name="Dluhosova J."/>
            <person name="Istvanek J."/>
            <person name="Nedelnik J."/>
            <person name="Repkova J."/>
        </authorList>
    </citation>
    <scope>NUCLEOTIDE SEQUENCE [LARGE SCALE GENOMIC DNA]</scope>
    <source>
        <strain evidence="2">cv. 10/8</strain>
        <tissue evidence="1">Leaf</tissue>
    </source>
</reference>
<evidence type="ECO:0000313" key="2">
    <source>
        <dbReference type="Proteomes" id="UP000265520"/>
    </source>
</evidence>
<protein>
    <submittedName>
        <fullName evidence="1">Uncharacterized protein</fullName>
    </submittedName>
</protein>
<evidence type="ECO:0000313" key="1">
    <source>
        <dbReference type="EMBL" id="MCI03913.1"/>
    </source>
</evidence>
<dbReference type="EMBL" id="LXQA010053667">
    <property type="protein sequence ID" value="MCI03913.1"/>
    <property type="molecule type" value="Genomic_DNA"/>
</dbReference>
<gene>
    <name evidence="1" type="ORF">A2U01_0024954</name>
</gene>
<keyword evidence="2" id="KW-1185">Reference proteome</keyword>
<comment type="caution">
    <text evidence="1">The sequence shown here is derived from an EMBL/GenBank/DDBJ whole genome shotgun (WGS) entry which is preliminary data.</text>
</comment>
<sequence>MEINLVELIFTKMEGISGEKEGKALKDDLTSEARQTGCEVGLGTEE</sequence>
<accession>A0A392NVS2</accession>
<organism evidence="1 2">
    <name type="scientific">Trifolium medium</name>
    <dbReference type="NCBI Taxonomy" id="97028"/>
    <lineage>
        <taxon>Eukaryota</taxon>
        <taxon>Viridiplantae</taxon>
        <taxon>Streptophyta</taxon>
        <taxon>Embryophyta</taxon>
        <taxon>Tracheophyta</taxon>
        <taxon>Spermatophyta</taxon>
        <taxon>Magnoliopsida</taxon>
        <taxon>eudicotyledons</taxon>
        <taxon>Gunneridae</taxon>
        <taxon>Pentapetalae</taxon>
        <taxon>rosids</taxon>
        <taxon>fabids</taxon>
        <taxon>Fabales</taxon>
        <taxon>Fabaceae</taxon>
        <taxon>Papilionoideae</taxon>
        <taxon>50 kb inversion clade</taxon>
        <taxon>NPAAA clade</taxon>
        <taxon>Hologalegina</taxon>
        <taxon>IRL clade</taxon>
        <taxon>Trifolieae</taxon>
        <taxon>Trifolium</taxon>
    </lineage>
</organism>
<name>A0A392NVS2_9FABA</name>
<dbReference type="Proteomes" id="UP000265520">
    <property type="component" value="Unassembled WGS sequence"/>
</dbReference>
<proteinExistence type="predicted"/>